<dbReference type="Pfam" id="PF00722">
    <property type="entry name" value="Glyco_hydro_16"/>
    <property type="match status" value="1"/>
</dbReference>
<evidence type="ECO:0000256" key="1">
    <source>
        <dbReference type="ARBA" id="ARBA00000822"/>
    </source>
</evidence>
<evidence type="ECO:0000256" key="6">
    <source>
        <dbReference type="ARBA" id="ARBA00022729"/>
    </source>
</evidence>
<evidence type="ECO:0000256" key="3">
    <source>
        <dbReference type="ARBA" id="ARBA00012729"/>
    </source>
</evidence>
<dbReference type="PANTHER" id="PTHR10963:SF27">
    <property type="entry name" value="GLYCOSIDASE-RELATED"/>
    <property type="match status" value="1"/>
</dbReference>
<sequence>MVSAWSKIAMAASLAASATAQTYTSCNPMKKSCDPDVGLTASSYTVDFTNGADDDNWEGTGHGDVKYTSDGAEFTIDKEGQSPTIQTKWHMFFGRLEVHLKAAPGQGIVSSIVFLSDVLDEIDWEFLGGRPNEAQSNWYAKSSSDNTQSLTFPVDNAQADFHNYTVHWTSESIEWYIDSSKVRTLAYPSGGVNYPQTPMRIKLGIWAGGDTKQNEEGSEYIHDDAVRTQTNDLQAIEWAGGPTDFSKAPFTMVVQKVMVQNLNPADSYTYGDETGSYKSIKFDKKDNGSDDEDKDEDKDETESTTASTTASKTDSKTTESATETATATDSDSDSTTMSTAKSSETGSSDFKNNKAEETSGSETGTSTGSSASSTAKSDENSASGNMPKMWLSLGVLCGAMLLL</sequence>
<dbReference type="EC" id="3.2.1.14" evidence="3"/>
<evidence type="ECO:0000259" key="15">
    <source>
        <dbReference type="PROSITE" id="PS51762"/>
    </source>
</evidence>
<evidence type="ECO:0000256" key="9">
    <source>
        <dbReference type="ARBA" id="ARBA00023180"/>
    </source>
</evidence>
<protein>
    <recommendedName>
        <fullName evidence="3">chitinase</fullName>
        <ecNumber evidence="3">3.2.1.14</ecNumber>
    </recommendedName>
</protein>
<comment type="similarity">
    <text evidence="12">Belongs to the glycosyl hydrolase 16 family. CRH1 subfamily.</text>
</comment>
<dbReference type="GO" id="GO:0005975">
    <property type="term" value="P:carbohydrate metabolic process"/>
    <property type="evidence" value="ECO:0007669"/>
    <property type="project" value="InterPro"/>
</dbReference>
<gene>
    <name evidence="16" type="ORF">HYE67_001294</name>
</gene>
<evidence type="ECO:0000256" key="13">
    <source>
        <dbReference type="SAM" id="MobiDB-lite"/>
    </source>
</evidence>
<dbReference type="GO" id="GO:0009277">
    <property type="term" value="C:fungal-type cell wall"/>
    <property type="evidence" value="ECO:0007669"/>
    <property type="project" value="TreeGrafter"/>
</dbReference>
<keyword evidence="4" id="KW-0328">Glycosyltransferase</keyword>
<keyword evidence="10" id="KW-0326">Glycosidase</keyword>
<keyword evidence="5" id="KW-0808">Transferase</keyword>
<keyword evidence="11" id="KW-0961">Cell wall biogenesis/degradation</keyword>
<evidence type="ECO:0000256" key="2">
    <source>
        <dbReference type="ARBA" id="ARBA00004370"/>
    </source>
</evidence>
<dbReference type="InterPro" id="IPR013320">
    <property type="entry name" value="ConA-like_dom_sf"/>
</dbReference>
<proteinExistence type="inferred from homology"/>
<dbReference type="InterPro" id="IPR000757">
    <property type="entry name" value="Beta-glucanase-like"/>
</dbReference>
<dbReference type="GO" id="GO:0016020">
    <property type="term" value="C:membrane"/>
    <property type="evidence" value="ECO:0007669"/>
    <property type="project" value="UniProtKB-SubCell"/>
</dbReference>
<feature type="signal peptide" evidence="14">
    <location>
        <begin position="1"/>
        <end position="20"/>
    </location>
</feature>
<reference evidence="16" key="1">
    <citation type="submission" date="2020-11" db="EMBL/GenBank/DDBJ databases">
        <title>The chromosome-scale genome resource for two endophytic Fusarium species: F. culmorum and F. pseudograminearum.</title>
        <authorList>
            <person name="Yuan Z."/>
        </authorList>
    </citation>
    <scope>NUCLEOTIDE SEQUENCE</scope>
    <source>
        <strain evidence="16">Class2-1B</strain>
    </source>
</reference>
<feature type="chain" id="PRO_5030740226" description="chitinase" evidence="14">
    <location>
        <begin position="21"/>
        <end position="403"/>
    </location>
</feature>
<comment type="subcellular location">
    <subcellularLocation>
        <location evidence="2">Membrane</location>
    </subcellularLocation>
</comment>
<evidence type="ECO:0000256" key="7">
    <source>
        <dbReference type="ARBA" id="ARBA00022801"/>
    </source>
</evidence>
<dbReference type="SUPFAM" id="SSF49899">
    <property type="entry name" value="Concanavalin A-like lectins/glucanases"/>
    <property type="match status" value="1"/>
</dbReference>
<evidence type="ECO:0000256" key="14">
    <source>
        <dbReference type="SAM" id="SignalP"/>
    </source>
</evidence>
<dbReference type="GO" id="GO:0031505">
    <property type="term" value="P:fungal-type cell wall organization"/>
    <property type="evidence" value="ECO:0007669"/>
    <property type="project" value="TreeGrafter"/>
</dbReference>
<name>A0A7S8HRX7_FUSCU</name>
<evidence type="ECO:0000256" key="8">
    <source>
        <dbReference type="ARBA" id="ARBA00023136"/>
    </source>
</evidence>
<dbReference type="PROSITE" id="PS51762">
    <property type="entry name" value="GH16_2"/>
    <property type="match status" value="1"/>
</dbReference>
<dbReference type="GO" id="GO:0016757">
    <property type="term" value="F:glycosyltransferase activity"/>
    <property type="evidence" value="ECO:0007669"/>
    <property type="project" value="UniProtKB-KW"/>
</dbReference>
<feature type="region of interest" description="Disordered" evidence="13">
    <location>
        <begin position="265"/>
        <end position="389"/>
    </location>
</feature>
<keyword evidence="9" id="KW-0325">Glycoprotein</keyword>
<evidence type="ECO:0000256" key="12">
    <source>
        <dbReference type="ARBA" id="ARBA00038074"/>
    </source>
</evidence>
<evidence type="ECO:0000256" key="4">
    <source>
        <dbReference type="ARBA" id="ARBA00022676"/>
    </source>
</evidence>
<comment type="catalytic activity">
    <reaction evidence="1">
        <text>Random endo-hydrolysis of N-acetyl-beta-D-glucosaminide (1-&gt;4)-beta-linkages in chitin and chitodextrins.</text>
        <dbReference type="EC" id="3.2.1.14"/>
    </reaction>
</comment>
<dbReference type="Gene3D" id="2.60.120.200">
    <property type="match status" value="1"/>
</dbReference>
<feature type="compositionally biased region" description="Low complexity" evidence="13">
    <location>
        <begin position="303"/>
        <end position="343"/>
    </location>
</feature>
<dbReference type="InterPro" id="IPR050546">
    <property type="entry name" value="Glycosyl_Hydrlase_16"/>
</dbReference>
<evidence type="ECO:0000256" key="10">
    <source>
        <dbReference type="ARBA" id="ARBA00023295"/>
    </source>
</evidence>
<feature type="compositionally biased region" description="Acidic residues" evidence="13">
    <location>
        <begin position="289"/>
        <end position="302"/>
    </location>
</feature>
<evidence type="ECO:0000313" key="17">
    <source>
        <dbReference type="Proteomes" id="UP000663297"/>
    </source>
</evidence>
<dbReference type="AlphaFoldDB" id="A0A7S8HRX7"/>
<organism evidence="16 17">
    <name type="scientific">Fusarium culmorum</name>
    <dbReference type="NCBI Taxonomy" id="5516"/>
    <lineage>
        <taxon>Eukaryota</taxon>
        <taxon>Fungi</taxon>
        <taxon>Dikarya</taxon>
        <taxon>Ascomycota</taxon>
        <taxon>Pezizomycotina</taxon>
        <taxon>Sordariomycetes</taxon>
        <taxon>Hypocreomycetidae</taxon>
        <taxon>Hypocreales</taxon>
        <taxon>Nectriaceae</taxon>
        <taxon>Fusarium</taxon>
    </lineage>
</organism>
<keyword evidence="7" id="KW-0378">Hydrolase</keyword>
<keyword evidence="8" id="KW-0472">Membrane</keyword>
<feature type="compositionally biased region" description="Low complexity" evidence="13">
    <location>
        <begin position="358"/>
        <end position="375"/>
    </location>
</feature>
<feature type="domain" description="GH16" evidence="15">
    <location>
        <begin position="39"/>
        <end position="254"/>
    </location>
</feature>
<keyword evidence="6 14" id="KW-0732">Signal</keyword>
<dbReference type="EMBL" id="CP064747">
    <property type="protein sequence ID" value="QPC59063.1"/>
    <property type="molecule type" value="Genomic_DNA"/>
</dbReference>
<evidence type="ECO:0000256" key="5">
    <source>
        <dbReference type="ARBA" id="ARBA00022679"/>
    </source>
</evidence>
<dbReference type="GO" id="GO:0008843">
    <property type="term" value="F:endochitinase activity"/>
    <property type="evidence" value="ECO:0007669"/>
    <property type="project" value="UniProtKB-EC"/>
</dbReference>
<evidence type="ECO:0000313" key="16">
    <source>
        <dbReference type="EMBL" id="QPC59063.1"/>
    </source>
</evidence>
<evidence type="ECO:0000256" key="11">
    <source>
        <dbReference type="ARBA" id="ARBA00023316"/>
    </source>
</evidence>
<accession>A0A7S8HRX7</accession>
<dbReference type="Proteomes" id="UP000663297">
    <property type="component" value="Chromosome 1"/>
</dbReference>
<dbReference type="PANTHER" id="PTHR10963">
    <property type="entry name" value="GLYCOSYL HYDROLASE-RELATED"/>
    <property type="match status" value="1"/>
</dbReference>